<protein>
    <submittedName>
        <fullName evidence="3">Uncharacterized protein</fullName>
    </submittedName>
</protein>
<name>A0A4Y2R4C1_ARAVE</name>
<comment type="caution">
    <text evidence="3">The sequence shown here is derived from an EMBL/GenBank/DDBJ whole genome shotgun (WGS) entry which is preliminary data.</text>
</comment>
<evidence type="ECO:0000313" key="1">
    <source>
        <dbReference type="EMBL" id="GBN70475.1"/>
    </source>
</evidence>
<dbReference type="AlphaFoldDB" id="A0A4Y2R4C1"/>
<dbReference type="EMBL" id="BGPR01015753">
    <property type="protein sequence ID" value="GBN70475.1"/>
    <property type="molecule type" value="Genomic_DNA"/>
</dbReference>
<proteinExistence type="predicted"/>
<accession>A0A4Y2R4C1</accession>
<gene>
    <name evidence="2" type="ORF">AVEN_128528_1</name>
    <name evidence="3" type="ORF">AVEN_190041_1</name>
    <name evidence="4" type="ORF">AVEN_258991_1</name>
    <name evidence="1" type="ORF">AVEN_95104_1</name>
</gene>
<sequence length="106" mass="11820">METFVTTLYPCRRQGFQNLSGKLSLLSGVYLKDQPPRILTRILWSDAKYPSPAHTPPLVGITGEARSRLFIQRLLAYVLALSHPGLMTDRAGRAAKFLFQDASPAF</sequence>
<dbReference type="EMBL" id="BGPR01015755">
    <property type="protein sequence ID" value="GBN70491.1"/>
    <property type="molecule type" value="Genomic_DNA"/>
</dbReference>
<reference evidence="3 5" key="1">
    <citation type="journal article" date="2019" name="Sci. Rep.">
        <title>Orb-weaving spider Araneus ventricosus genome elucidates the spidroin gene catalogue.</title>
        <authorList>
            <person name="Kono N."/>
            <person name="Nakamura H."/>
            <person name="Ohtoshi R."/>
            <person name="Moran D.A.P."/>
            <person name="Shinohara A."/>
            <person name="Yoshida Y."/>
            <person name="Fujiwara M."/>
            <person name="Mori M."/>
            <person name="Tomita M."/>
            <person name="Arakawa K."/>
        </authorList>
    </citation>
    <scope>NUCLEOTIDE SEQUENCE [LARGE SCALE GENOMIC DNA]</scope>
</reference>
<evidence type="ECO:0000313" key="5">
    <source>
        <dbReference type="Proteomes" id="UP000499080"/>
    </source>
</evidence>
<dbReference type="EMBL" id="BGPR01015766">
    <property type="protein sequence ID" value="GBN70526.1"/>
    <property type="molecule type" value="Genomic_DNA"/>
</dbReference>
<dbReference type="EMBL" id="BGPR01015763">
    <property type="protein sequence ID" value="GBN70514.1"/>
    <property type="molecule type" value="Genomic_DNA"/>
</dbReference>
<keyword evidence="5" id="KW-1185">Reference proteome</keyword>
<evidence type="ECO:0000313" key="2">
    <source>
        <dbReference type="EMBL" id="GBN70491.1"/>
    </source>
</evidence>
<evidence type="ECO:0000313" key="3">
    <source>
        <dbReference type="EMBL" id="GBN70514.1"/>
    </source>
</evidence>
<dbReference type="Proteomes" id="UP000499080">
    <property type="component" value="Unassembled WGS sequence"/>
</dbReference>
<organism evidence="3 5">
    <name type="scientific">Araneus ventricosus</name>
    <name type="common">Orbweaver spider</name>
    <name type="synonym">Epeira ventricosa</name>
    <dbReference type="NCBI Taxonomy" id="182803"/>
    <lineage>
        <taxon>Eukaryota</taxon>
        <taxon>Metazoa</taxon>
        <taxon>Ecdysozoa</taxon>
        <taxon>Arthropoda</taxon>
        <taxon>Chelicerata</taxon>
        <taxon>Arachnida</taxon>
        <taxon>Araneae</taxon>
        <taxon>Araneomorphae</taxon>
        <taxon>Entelegynae</taxon>
        <taxon>Araneoidea</taxon>
        <taxon>Araneidae</taxon>
        <taxon>Araneus</taxon>
    </lineage>
</organism>
<evidence type="ECO:0000313" key="4">
    <source>
        <dbReference type="EMBL" id="GBN70526.1"/>
    </source>
</evidence>